<feature type="transmembrane region" description="Helical" evidence="11">
    <location>
        <begin position="52"/>
        <end position="72"/>
    </location>
</feature>
<dbReference type="PROSITE" id="PS50893">
    <property type="entry name" value="ABC_TRANSPORTER_2"/>
    <property type="match status" value="1"/>
</dbReference>
<evidence type="ECO:0000256" key="10">
    <source>
        <dbReference type="ARBA" id="ARBA00023136"/>
    </source>
</evidence>
<keyword evidence="10 11" id="KW-0472">Membrane</keyword>
<feature type="transmembrane region" description="Helical" evidence="11">
    <location>
        <begin position="198"/>
        <end position="216"/>
    </location>
</feature>
<dbReference type="GO" id="GO:0016887">
    <property type="term" value="F:ATP hydrolysis activity"/>
    <property type="evidence" value="ECO:0007669"/>
    <property type="project" value="InterPro"/>
</dbReference>
<keyword evidence="5" id="KW-0762">Sugar transport</keyword>
<keyword evidence="7" id="KW-0547">Nucleotide-binding</keyword>
<evidence type="ECO:0000256" key="4">
    <source>
        <dbReference type="ARBA" id="ARBA00022475"/>
    </source>
</evidence>
<dbReference type="InterPro" id="IPR003439">
    <property type="entry name" value="ABC_transporter-like_ATP-bd"/>
</dbReference>
<dbReference type="SMART" id="SM00382">
    <property type="entry name" value="AAA"/>
    <property type="match status" value="1"/>
</dbReference>
<name>A0A1H8IPH0_9HYPH</name>
<evidence type="ECO:0000256" key="1">
    <source>
        <dbReference type="ARBA" id="ARBA00004651"/>
    </source>
</evidence>
<sequence length="623" mass="67899">MFWNITVSSDALTRATKPSASMAKAIAAGWGKGLFTLVRITVMAFRHPWQSGFAIGATLVASTFQLMIPRLLGQAVDHTQIAMEGGQAGQLAQDALLTTALMLLGASVLRGIFTMIQNYYSESVGHHIGYELRLACYEKIQRLSFSFHDSVHSGDLITIGLLDLEGVRMYFSTALVRMVLLTMLIGIGAYMLLSTDVVLGLLALSFVPFVGWRSSVTQLRLRATWLELQERLSVLTRIMEENLGGIRVVRAFAAQAHEMSKFEKASKNALTLAHQRVGIRVVNTSAMTFSFFAAMGLVLWIGGGKVMSGEITVGTLASFLTFMTILQMPVRQLGLMVNAFARASTCGTRLFNLLDLEIAVRDAPDAKDLALSDGTLRFENVSFTYPSSPMHEVLRNVSFEAKRGETIGIVGPPGSGKSTLAHLIPRFYDVTKGTITIDGQDISQATLQSLRRAVAVVQQDSFLFTTSIENNIAYGDPWAKESRIGRASESAQLHNYVLGLPTGYGTVVGERGVSLSGGQRQRLSIARALMLKPAVMVFDDSTAAIDAATEQRIRAAMRKYAADRVTIIVAHRLSSLMHADQILFVEHGEIVERGTHEELLAAGGRYKALFDLQVRPGDEALSA</sequence>
<comment type="subcellular location">
    <subcellularLocation>
        <location evidence="1">Cell membrane</location>
        <topology evidence="1">Multi-pass membrane protein</topology>
    </subcellularLocation>
</comment>
<dbReference type="Pfam" id="PF00664">
    <property type="entry name" value="ABC_membrane"/>
    <property type="match status" value="1"/>
</dbReference>
<evidence type="ECO:0000313" key="17">
    <source>
        <dbReference type="Proteomes" id="UP000198939"/>
    </source>
</evidence>
<feature type="transmembrane region" description="Helical" evidence="11">
    <location>
        <begin position="20"/>
        <end position="40"/>
    </location>
</feature>
<evidence type="ECO:0000313" key="15">
    <source>
        <dbReference type="EMBL" id="SEN69578.1"/>
    </source>
</evidence>
<reference evidence="16" key="3">
    <citation type="submission" date="2016-10" db="EMBL/GenBank/DDBJ databases">
        <authorList>
            <person name="Wibberg D."/>
        </authorList>
    </citation>
    <scope>NUCLEOTIDE SEQUENCE [LARGE SCALE GENOMIC DNA]</scope>
</reference>
<dbReference type="InterPro" id="IPR039421">
    <property type="entry name" value="Type_1_exporter"/>
</dbReference>
<dbReference type="Proteomes" id="UP000198939">
    <property type="component" value="Unassembled WGS sequence"/>
</dbReference>
<dbReference type="EC" id="3.6.3.-" evidence="14"/>
<evidence type="ECO:0000259" key="12">
    <source>
        <dbReference type="PROSITE" id="PS50893"/>
    </source>
</evidence>
<dbReference type="InterPro" id="IPR003593">
    <property type="entry name" value="AAA+_ATPase"/>
</dbReference>
<evidence type="ECO:0000259" key="13">
    <source>
        <dbReference type="PROSITE" id="PS50929"/>
    </source>
</evidence>
<dbReference type="GO" id="GO:0005524">
    <property type="term" value="F:ATP binding"/>
    <property type="evidence" value="ECO:0007669"/>
    <property type="project" value="UniProtKB-KW"/>
</dbReference>
<feature type="transmembrane region" description="Helical" evidence="11">
    <location>
        <begin position="92"/>
        <end position="113"/>
    </location>
</feature>
<dbReference type="Pfam" id="PF00005">
    <property type="entry name" value="ABC_tran"/>
    <property type="match status" value="1"/>
</dbReference>
<keyword evidence="6 11" id="KW-0812">Transmembrane</keyword>
<dbReference type="PROSITE" id="PS50929">
    <property type="entry name" value="ABC_TM1F"/>
    <property type="match status" value="1"/>
</dbReference>
<dbReference type="SUPFAM" id="SSF52540">
    <property type="entry name" value="P-loop containing nucleoside triphosphate hydrolases"/>
    <property type="match status" value="1"/>
</dbReference>
<proteinExistence type="inferred from homology"/>
<dbReference type="PANTHER" id="PTHR43394">
    <property type="entry name" value="ATP-DEPENDENT PERMEASE MDL1, MITOCHONDRIAL"/>
    <property type="match status" value="1"/>
</dbReference>
<evidence type="ECO:0000256" key="6">
    <source>
        <dbReference type="ARBA" id="ARBA00022692"/>
    </source>
</evidence>
<evidence type="ECO:0000256" key="7">
    <source>
        <dbReference type="ARBA" id="ARBA00022741"/>
    </source>
</evidence>
<dbReference type="Gene3D" id="3.40.50.300">
    <property type="entry name" value="P-loop containing nucleotide triphosphate hydrolases"/>
    <property type="match status" value="1"/>
</dbReference>
<dbReference type="InterPro" id="IPR036640">
    <property type="entry name" value="ABC1_TM_sf"/>
</dbReference>
<keyword evidence="14" id="KW-0378">Hydrolase</keyword>
<keyword evidence="8 14" id="KW-0067">ATP-binding</keyword>
<keyword evidence="17" id="KW-1185">Reference proteome</keyword>
<dbReference type="AlphaFoldDB" id="A0A1H8IPH0"/>
<feature type="transmembrane region" description="Helical" evidence="11">
    <location>
        <begin position="281"/>
        <end position="301"/>
    </location>
</feature>
<dbReference type="InterPro" id="IPR011527">
    <property type="entry name" value="ABC1_TM_dom"/>
</dbReference>
<dbReference type="Proteomes" id="UP000183063">
    <property type="component" value="Unassembled WGS sequence"/>
</dbReference>
<feature type="transmembrane region" description="Helical" evidence="11">
    <location>
        <begin position="174"/>
        <end position="192"/>
    </location>
</feature>
<evidence type="ECO:0000313" key="14">
    <source>
        <dbReference type="EMBL" id="SEH71910.1"/>
    </source>
</evidence>
<dbReference type="InterPro" id="IPR017871">
    <property type="entry name" value="ABC_transporter-like_CS"/>
</dbReference>
<evidence type="ECO:0000256" key="5">
    <source>
        <dbReference type="ARBA" id="ARBA00022597"/>
    </source>
</evidence>
<keyword evidence="4" id="KW-1003">Cell membrane</keyword>
<feature type="domain" description="ABC transporter" evidence="12">
    <location>
        <begin position="376"/>
        <end position="612"/>
    </location>
</feature>
<feature type="domain" description="ABC transmembrane type-1" evidence="13">
    <location>
        <begin position="53"/>
        <end position="342"/>
    </location>
</feature>
<evidence type="ECO:0000256" key="3">
    <source>
        <dbReference type="ARBA" id="ARBA00022448"/>
    </source>
</evidence>
<dbReference type="SUPFAM" id="SSF90123">
    <property type="entry name" value="ABC transporter transmembrane region"/>
    <property type="match status" value="1"/>
</dbReference>
<dbReference type="GO" id="GO:0015421">
    <property type="term" value="F:ABC-type oligopeptide transporter activity"/>
    <property type="evidence" value="ECO:0007669"/>
    <property type="project" value="TreeGrafter"/>
</dbReference>
<dbReference type="FunFam" id="3.40.50.300:FF:000221">
    <property type="entry name" value="Multidrug ABC transporter ATP-binding protein"/>
    <property type="match status" value="1"/>
</dbReference>
<comment type="similarity">
    <text evidence="2">Belongs to the ABC transporter superfamily.</text>
</comment>
<dbReference type="EMBL" id="FOCV01000006">
    <property type="protein sequence ID" value="SEN69578.1"/>
    <property type="molecule type" value="Genomic_DNA"/>
</dbReference>
<dbReference type="CDD" id="cd18542">
    <property type="entry name" value="ABC_6TM_YknU_like"/>
    <property type="match status" value="1"/>
</dbReference>
<reference evidence="15 17" key="1">
    <citation type="submission" date="2016-10" db="EMBL/GenBank/DDBJ databases">
        <authorList>
            <person name="Varghese N."/>
            <person name="Submissions S."/>
        </authorList>
    </citation>
    <scope>NUCLEOTIDE SEQUENCE [LARGE SCALE GENOMIC DNA]</scope>
    <source>
        <strain evidence="15 17">CGMCC 1.7071</strain>
    </source>
</reference>
<organism evidence="14 16">
    <name type="scientific">Rhizobium tibeticum</name>
    <dbReference type="NCBI Taxonomy" id="501024"/>
    <lineage>
        <taxon>Bacteria</taxon>
        <taxon>Pseudomonadati</taxon>
        <taxon>Pseudomonadota</taxon>
        <taxon>Alphaproteobacteria</taxon>
        <taxon>Hyphomicrobiales</taxon>
        <taxon>Rhizobiaceae</taxon>
        <taxon>Rhizobium/Agrobacterium group</taxon>
        <taxon>Rhizobium</taxon>
    </lineage>
</organism>
<dbReference type="PANTHER" id="PTHR43394:SF1">
    <property type="entry name" value="ATP-BINDING CASSETTE SUB-FAMILY B MEMBER 10, MITOCHONDRIAL"/>
    <property type="match status" value="1"/>
</dbReference>
<dbReference type="Gene3D" id="1.20.1560.10">
    <property type="entry name" value="ABC transporter type 1, transmembrane domain"/>
    <property type="match status" value="1"/>
</dbReference>
<evidence type="ECO:0000256" key="11">
    <source>
        <dbReference type="SAM" id="Phobius"/>
    </source>
</evidence>
<evidence type="ECO:0000256" key="9">
    <source>
        <dbReference type="ARBA" id="ARBA00022989"/>
    </source>
</evidence>
<feature type="transmembrane region" description="Helical" evidence="11">
    <location>
        <begin position="307"/>
        <end position="326"/>
    </location>
</feature>
<dbReference type="EMBL" id="FNXB01000008">
    <property type="protein sequence ID" value="SEH71910.1"/>
    <property type="molecule type" value="Genomic_DNA"/>
</dbReference>
<accession>A0A1H8IPH0</accession>
<evidence type="ECO:0000313" key="16">
    <source>
        <dbReference type="Proteomes" id="UP000183063"/>
    </source>
</evidence>
<evidence type="ECO:0000256" key="8">
    <source>
        <dbReference type="ARBA" id="ARBA00022840"/>
    </source>
</evidence>
<keyword evidence="9 11" id="KW-1133">Transmembrane helix</keyword>
<evidence type="ECO:0000256" key="2">
    <source>
        <dbReference type="ARBA" id="ARBA00005417"/>
    </source>
</evidence>
<dbReference type="STRING" id="501024.RTCCBAU85039_1969"/>
<dbReference type="PROSITE" id="PS00211">
    <property type="entry name" value="ABC_TRANSPORTER_1"/>
    <property type="match status" value="1"/>
</dbReference>
<dbReference type="GO" id="GO:0005886">
    <property type="term" value="C:plasma membrane"/>
    <property type="evidence" value="ECO:0007669"/>
    <property type="project" value="UniProtKB-SubCell"/>
</dbReference>
<protein>
    <submittedName>
        <fullName evidence="15">ATP-binding cassette, subfamily B</fullName>
    </submittedName>
    <submittedName>
        <fullName evidence="14">Putative multidrug export ATP-binding/permease protein</fullName>
        <ecNumber evidence="14">3.6.3.-</ecNumber>
    </submittedName>
</protein>
<keyword evidence="3" id="KW-0813">Transport</keyword>
<dbReference type="InterPro" id="IPR027417">
    <property type="entry name" value="P-loop_NTPase"/>
</dbReference>
<reference evidence="14" key="2">
    <citation type="submission" date="2016-10" db="EMBL/GenBank/DDBJ databases">
        <authorList>
            <person name="de Groot N.N."/>
        </authorList>
    </citation>
    <scope>NUCLEOTIDE SEQUENCE [LARGE SCALE GENOMIC DNA]</scope>
    <source>
        <strain evidence="14">CCBAU85039</strain>
    </source>
</reference>
<gene>
    <name evidence="14" type="ORF">RTCCBAU85039_1969</name>
    <name evidence="15" type="ORF">SAMN05216228_1006182</name>
</gene>